<dbReference type="InterPro" id="IPR008030">
    <property type="entry name" value="NmrA-like"/>
</dbReference>
<dbReference type="OrthoDB" id="300709at2759"/>
<evidence type="ECO:0000313" key="4">
    <source>
        <dbReference type="EMBL" id="PMD37092.1"/>
    </source>
</evidence>
<protein>
    <submittedName>
        <fullName evidence="4">NmrA-like family protein-like protein</fullName>
    </submittedName>
</protein>
<dbReference type="SUPFAM" id="SSF51735">
    <property type="entry name" value="NAD(P)-binding Rossmann-fold domains"/>
    <property type="match status" value="1"/>
</dbReference>
<dbReference type="InterPro" id="IPR036291">
    <property type="entry name" value="NAD(P)-bd_dom_sf"/>
</dbReference>
<dbReference type="AlphaFoldDB" id="A0A2J6REZ0"/>
<dbReference type="GO" id="GO:0005634">
    <property type="term" value="C:nucleus"/>
    <property type="evidence" value="ECO:0007669"/>
    <property type="project" value="TreeGrafter"/>
</dbReference>
<evidence type="ECO:0000313" key="5">
    <source>
        <dbReference type="Proteomes" id="UP000235786"/>
    </source>
</evidence>
<reference evidence="4 5" key="1">
    <citation type="submission" date="2016-04" db="EMBL/GenBank/DDBJ databases">
        <title>A degradative enzymes factory behind the ericoid mycorrhizal symbiosis.</title>
        <authorList>
            <consortium name="DOE Joint Genome Institute"/>
            <person name="Martino E."/>
            <person name="Morin E."/>
            <person name="Grelet G."/>
            <person name="Kuo A."/>
            <person name="Kohler A."/>
            <person name="Daghino S."/>
            <person name="Barry K."/>
            <person name="Choi C."/>
            <person name="Cichocki N."/>
            <person name="Clum A."/>
            <person name="Copeland A."/>
            <person name="Hainaut M."/>
            <person name="Haridas S."/>
            <person name="Labutti K."/>
            <person name="Lindquist E."/>
            <person name="Lipzen A."/>
            <person name="Khouja H.-R."/>
            <person name="Murat C."/>
            <person name="Ohm R."/>
            <person name="Olson A."/>
            <person name="Spatafora J."/>
            <person name="Veneault-Fourrey C."/>
            <person name="Henrissat B."/>
            <person name="Grigoriev I."/>
            <person name="Martin F."/>
            <person name="Perotto S."/>
        </authorList>
    </citation>
    <scope>NUCLEOTIDE SEQUENCE [LARGE SCALE GENOMIC DNA]</scope>
    <source>
        <strain evidence="4 5">F</strain>
    </source>
</reference>
<dbReference type="Pfam" id="PF05368">
    <property type="entry name" value="NmrA"/>
    <property type="match status" value="1"/>
</dbReference>
<organism evidence="4 5">
    <name type="scientific">Hyaloscypha variabilis (strain UAMH 11265 / GT02V1 / F)</name>
    <name type="common">Meliniomyces variabilis</name>
    <dbReference type="NCBI Taxonomy" id="1149755"/>
    <lineage>
        <taxon>Eukaryota</taxon>
        <taxon>Fungi</taxon>
        <taxon>Dikarya</taxon>
        <taxon>Ascomycota</taxon>
        <taxon>Pezizomycotina</taxon>
        <taxon>Leotiomycetes</taxon>
        <taxon>Helotiales</taxon>
        <taxon>Hyaloscyphaceae</taxon>
        <taxon>Hyaloscypha</taxon>
        <taxon>Hyaloscypha variabilis</taxon>
    </lineage>
</organism>
<evidence type="ECO:0000256" key="2">
    <source>
        <dbReference type="ARBA" id="ARBA00022857"/>
    </source>
</evidence>
<evidence type="ECO:0000256" key="1">
    <source>
        <dbReference type="ARBA" id="ARBA00006328"/>
    </source>
</evidence>
<dbReference type="EMBL" id="KZ613950">
    <property type="protein sequence ID" value="PMD37092.1"/>
    <property type="molecule type" value="Genomic_DNA"/>
</dbReference>
<dbReference type="Gene3D" id="3.40.50.720">
    <property type="entry name" value="NAD(P)-binding Rossmann-like Domain"/>
    <property type="match status" value="1"/>
</dbReference>
<dbReference type="InterPro" id="IPR051164">
    <property type="entry name" value="NmrA-like_oxidored"/>
</dbReference>
<accession>A0A2J6REZ0</accession>
<name>A0A2J6REZ0_HYAVF</name>
<dbReference type="STRING" id="1149755.A0A2J6REZ0"/>
<gene>
    <name evidence="4" type="ORF">L207DRAFT_494290</name>
</gene>
<dbReference type="Gene3D" id="3.90.25.10">
    <property type="entry name" value="UDP-galactose 4-epimerase, domain 1"/>
    <property type="match status" value="1"/>
</dbReference>
<dbReference type="Proteomes" id="UP000235786">
    <property type="component" value="Unassembled WGS sequence"/>
</dbReference>
<dbReference type="CDD" id="cd05251">
    <property type="entry name" value="NmrA_like_SDR_a"/>
    <property type="match status" value="1"/>
</dbReference>
<proteinExistence type="inferred from homology"/>
<dbReference type="PANTHER" id="PTHR42748:SF28">
    <property type="entry name" value="NMRA-LIKE DOMAIN-CONTAINING PROTEIN"/>
    <property type="match status" value="1"/>
</dbReference>
<sequence>MSQPIAVIIGATGGQGGSVVDSFLKDGRYQVRAVTRNVNSANAQALHKRGVEVVTADLNDQASLIQAFKGATLIFAVTDFFEPFAAKGPEYAIQVEAAQGISLAKAAAATPTLKHYIWSTLPNGKKISGGKYIIPHFEAKNQIDAYIKSDPALLAKTTFVWVTFFASNLFFPMFTPNLIKSSGKYVWLQPAPADTPILSVGDQKKNVGPIILAVANKPELTLNGKFVLATVDESTAAEFLSTWGRATGKQTEYAQISLEEYNRLWPMWGQEMGIMMEFWGEYKNKSWSGEDFIRKEDLGVVGKLVTTEEAVASFDYSSVL</sequence>
<evidence type="ECO:0000259" key="3">
    <source>
        <dbReference type="Pfam" id="PF05368"/>
    </source>
</evidence>
<comment type="similarity">
    <text evidence="1">Belongs to the NmrA-type oxidoreductase family.</text>
</comment>
<feature type="domain" description="NmrA-like" evidence="3">
    <location>
        <begin position="7"/>
        <end position="285"/>
    </location>
</feature>
<keyword evidence="5" id="KW-1185">Reference proteome</keyword>
<keyword evidence="2" id="KW-0521">NADP</keyword>
<dbReference type="PANTHER" id="PTHR42748">
    <property type="entry name" value="NITROGEN METABOLITE REPRESSION PROTEIN NMRA FAMILY MEMBER"/>
    <property type="match status" value="1"/>
</dbReference>